<evidence type="ECO:0000259" key="10">
    <source>
        <dbReference type="Pfam" id="PF22895"/>
    </source>
</evidence>
<feature type="domain" description="Glycosyltransferase RgtA/B/C/D-like" evidence="9">
    <location>
        <begin position="80"/>
        <end position="209"/>
    </location>
</feature>
<evidence type="ECO:0000256" key="6">
    <source>
        <dbReference type="ARBA" id="ARBA00022989"/>
    </source>
</evidence>
<feature type="transmembrane region" description="Helical" evidence="8">
    <location>
        <begin position="107"/>
        <end position="127"/>
    </location>
</feature>
<name>A0A6S7BKW7_9BURK</name>
<evidence type="ECO:0000256" key="5">
    <source>
        <dbReference type="ARBA" id="ARBA00022692"/>
    </source>
</evidence>
<dbReference type="EMBL" id="CADIKM010000060">
    <property type="protein sequence ID" value="CAB3804017.1"/>
    <property type="molecule type" value="Genomic_DNA"/>
</dbReference>
<dbReference type="Proteomes" id="UP000494115">
    <property type="component" value="Unassembled WGS sequence"/>
</dbReference>
<evidence type="ECO:0000256" key="2">
    <source>
        <dbReference type="ARBA" id="ARBA00022475"/>
    </source>
</evidence>
<protein>
    <submittedName>
        <fullName evidence="11">Phosphoglycerol transferase I</fullName>
        <ecNumber evidence="11">2.7.8.20</ecNumber>
    </submittedName>
</protein>
<feature type="domain" description="DUF7024" evidence="10">
    <location>
        <begin position="551"/>
        <end position="680"/>
    </location>
</feature>
<dbReference type="InterPro" id="IPR050297">
    <property type="entry name" value="LipidA_mod_glycosyltrf_83"/>
</dbReference>
<evidence type="ECO:0000313" key="12">
    <source>
        <dbReference type="Proteomes" id="UP000494115"/>
    </source>
</evidence>
<dbReference type="PANTHER" id="PTHR33908:SF11">
    <property type="entry name" value="MEMBRANE PROTEIN"/>
    <property type="match status" value="1"/>
</dbReference>
<accession>A0A6S7BKW7</accession>
<comment type="subcellular location">
    <subcellularLocation>
        <location evidence="1">Cell membrane</location>
        <topology evidence="1">Multi-pass membrane protein</topology>
    </subcellularLocation>
</comment>
<dbReference type="GO" id="GO:0016763">
    <property type="term" value="F:pentosyltransferase activity"/>
    <property type="evidence" value="ECO:0007669"/>
    <property type="project" value="TreeGrafter"/>
</dbReference>
<dbReference type="RefSeq" id="WP_175108010.1">
    <property type="nucleotide sequence ID" value="NZ_CADIKM010000060.1"/>
</dbReference>
<feature type="transmembrane region" description="Helical" evidence="8">
    <location>
        <begin position="198"/>
        <end position="220"/>
    </location>
</feature>
<evidence type="ECO:0000256" key="1">
    <source>
        <dbReference type="ARBA" id="ARBA00004651"/>
    </source>
</evidence>
<keyword evidence="6 8" id="KW-1133">Transmembrane helix</keyword>
<feature type="transmembrane region" description="Helical" evidence="8">
    <location>
        <begin position="12"/>
        <end position="30"/>
    </location>
</feature>
<sequence length="693" mass="76216">MTKKISPYDLQTGCAVTAIVVLFIVLHFKVAGLHPVVFGDEYIYSTASRLLPFSKSTIPGYLFLAIYRITNTCGNEFLSCARILNIMFFLASAPFIYLVAKRLCGRGLAFYVAAISLLGPINSYTAYFMPESLYFLSFWIVTWFSLRLSGSSGRIIWVEVGVLWGLSSLVKPHALFLLPALILYAFYIQTGPSRIREWALKIFLMVIATFAVKFSIGYYFAGKSGLSIFGTAYTAIASSATSYLSHSISILPLALKSLEGHALALALMYAVPLLVMSGFFSNRARSALERTESAKMMIYSFFVIGSLVCVAAIFTASVAGSTPEETITRLHMRYYNFSFPLFLIVAASQLASDSFTWTTRHRTLLAATVVLVILFIVMSRFEQFTPKLVDSPELRGATSVPFKFYFLNGLALISVLFWAYSPTGGIRIFLFAFMPLMTAWSSANINQELGYHSASDSYDNAGIFAKNYLADADLARLVVVGADSGGVYRSLFYVSNASALPLILPEGRQYDFLRDSPGAKWVLLIGDRKIPDNNFFSINLSGFSLFCVACSNSIDFRENSWPGVIASVTGLSTPEAWGTWSNGPVVKFRFSKPLPESFRLRITAQAFGKNIGSKFAARAGSVEVPFALGPTPEERILFFNQVGSVDSIYVNIPFASSPKDLRLGNDTRKLGIGFIKMEVIQATQDIPKTAAGG</sequence>
<dbReference type="Pfam" id="PF13231">
    <property type="entry name" value="PMT_2"/>
    <property type="match status" value="1"/>
</dbReference>
<evidence type="ECO:0000256" key="7">
    <source>
        <dbReference type="ARBA" id="ARBA00023136"/>
    </source>
</evidence>
<dbReference type="GO" id="GO:0008960">
    <property type="term" value="F:phosphatidylglycerol-membrane-oligosaccharide glycerophosphotransferase activity"/>
    <property type="evidence" value="ECO:0007669"/>
    <property type="project" value="UniProtKB-EC"/>
</dbReference>
<feature type="transmembrane region" description="Helical" evidence="8">
    <location>
        <begin position="162"/>
        <end position="186"/>
    </location>
</feature>
<evidence type="ECO:0000259" key="9">
    <source>
        <dbReference type="Pfam" id="PF13231"/>
    </source>
</evidence>
<proteinExistence type="predicted"/>
<keyword evidence="5 8" id="KW-0812">Transmembrane</keyword>
<feature type="transmembrane region" description="Helical" evidence="8">
    <location>
        <begin position="363"/>
        <end position="381"/>
    </location>
</feature>
<keyword evidence="12" id="KW-1185">Reference proteome</keyword>
<feature type="transmembrane region" description="Helical" evidence="8">
    <location>
        <begin position="261"/>
        <end position="280"/>
    </location>
</feature>
<feature type="transmembrane region" description="Helical" evidence="8">
    <location>
        <begin position="83"/>
        <end position="100"/>
    </location>
</feature>
<evidence type="ECO:0000256" key="8">
    <source>
        <dbReference type="SAM" id="Phobius"/>
    </source>
</evidence>
<keyword evidence="3" id="KW-0328">Glycosyltransferase</keyword>
<keyword evidence="7 8" id="KW-0472">Membrane</keyword>
<feature type="transmembrane region" description="Helical" evidence="8">
    <location>
        <begin position="301"/>
        <end position="322"/>
    </location>
</feature>
<organism evidence="11 12">
    <name type="scientific">Pararobbsia alpina</name>
    <dbReference type="NCBI Taxonomy" id="621374"/>
    <lineage>
        <taxon>Bacteria</taxon>
        <taxon>Pseudomonadati</taxon>
        <taxon>Pseudomonadota</taxon>
        <taxon>Betaproteobacteria</taxon>
        <taxon>Burkholderiales</taxon>
        <taxon>Burkholderiaceae</taxon>
        <taxon>Pararobbsia</taxon>
    </lineage>
</organism>
<feature type="transmembrane region" description="Helical" evidence="8">
    <location>
        <begin position="334"/>
        <end position="351"/>
    </location>
</feature>
<dbReference type="AlphaFoldDB" id="A0A6S7BKW7"/>
<reference evidence="11 12" key="1">
    <citation type="submission" date="2020-04" db="EMBL/GenBank/DDBJ databases">
        <authorList>
            <person name="De Canck E."/>
        </authorList>
    </citation>
    <scope>NUCLEOTIDE SEQUENCE [LARGE SCALE GENOMIC DNA]</scope>
    <source>
        <strain evidence="11 12">LMG 28138</strain>
    </source>
</reference>
<dbReference type="PANTHER" id="PTHR33908">
    <property type="entry name" value="MANNOSYLTRANSFERASE YKCB-RELATED"/>
    <property type="match status" value="1"/>
</dbReference>
<evidence type="ECO:0000256" key="3">
    <source>
        <dbReference type="ARBA" id="ARBA00022676"/>
    </source>
</evidence>
<keyword evidence="4 11" id="KW-0808">Transferase</keyword>
<evidence type="ECO:0000313" key="11">
    <source>
        <dbReference type="EMBL" id="CAB3804017.1"/>
    </source>
</evidence>
<dbReference type="GO" id="GO:0009103">
    <property type="term" value="P:lipopolysaccharide biosynthetic process"/>
    <property type="evidence" value="ECO:0007669"/>
    <property type="project" value="UniProtKB-ARBA"/>
</dbReference>
<keyword evidence="2" id="KW-1003">Cell membrane</keyword>
<dbReference type="InterPro" id="IPR054288">
    <property type="entry name" value="DUF7024"/>
</dbReference>
<dbReference type="EC" id="2.7.8.20" evidence="11"/>
<gene>
    <name evidence="11" type="primary">mdoB</name>
    <name evidence="11" type="ORF">LMG28138_05444</name>
</gene>
<dbReference type="Pfam" id="PF22895">
    <property type="entry name" value="DUF7024"/>
    <property type="match status" value="1"/>
</dbReference>
<evidence type="ECO:0000256" key="4">
    <source>
        <dbReference type="ARBA" id="ARBA00022679"/>
    </source>
</evidence>
<dbReference type="GO" id="GO:0005886">
    <property type="term" value="C:plasma membrane"/>
    <property type="evidence" value="ECO:0007669"/>
    <property type="project" value="UniProtKB-SubCell"/>
</dbReference>
<dbReference type="InterPro" id="IPR038731">
    <property type="entry name" value="RgtA/B/C-like"/>
</dbReference>